<keyword evidence="1" id="KW-0472">Membrane</keyword>
<evidence type="ECO:0000313" key="3">
    <source>
        <dbReference type="Proteomes" id="UP000769780"/>
    </source>
</evidence>
<name>A0ABS7K9K9_9BACI</name>
<dbReference type="Pfam" id="PF10823">
    <property type="entry name" value="DUF2568"/>
    <property type="match status" value="1"/>
</dbReference>
<feature type="transmembrane region" description="Helical" evidence="1">
    <location>
        <begin position="87"/>
        <end position="104"/>
    </location>
</feature>
<feature type="transmembrane region" description="Helical" evidence="1">
    <location>
        <begin position="29"/>
        <end position="49"/>
    </location>
</feature>
<accession>A0ABS7K9K9</accession>
<evidence type="ECO:0000313" key="2">
    <source>
        <dbReference type="EMBL" id="MBY0098905.1"/>
    </source>
</evidence>
<evidence type="ECO:0000256" key="1">
    <source>
        <dbReference type="SAM" id="Phobius"/>
    </source>
</evidence>
<proteinExistence type="predicted"/>
<gene>
    <name evidence="2" type="ORF">H0185_19250</name>
</gene>
<keyword evidence="1" id="KW-0812">Transmembrane</keyword>
<dbReference type="Proteomes" id="UP000769780">
    <property type="component" value="Unassembled WGS sequence"/>
</dbReference>
<protein>
    <submittedName>
        <fullName evidence="2">YrdB family protein</fullName>
    </submittedName>
</protein>
<keyword evidence="3" id="KW-1185">Reference proteome</keyword>
<sequence>MNLALRFVLEMFALGAVAYWGFKYGKDGIFKWSMAIGAPALLAVVWGVFGSPKAVMKLTGTLHFTVEVLAFGLPALALYFAGKQNLAFIYMIVVIINRILMFIWNQ</sequence>
<dbReference type="InterPro" id="IPR021214">
    <property type="entry name" value="DUF2568"/>
</dbReference>
<keyword evidence="1" id="KW-1133">Transmembrane helix</keyword>
<reference evidence="2 3" key="1">
    <citation type="submission" date="2020-07" db="EMBL/GenBank/DDBJ databases">
        <title>Fungal Genomes of the International Space Station.</title>
        <authorList>
            <person name="Seuylemezian A."/>
            <person name="Singh N.K."/>
            <person name="Wood J."/>
            <person name="Venkateswaran K."/>
        </authorList>
    </citation>
    <scope>NUCLEOTIDE SEQUENCE [LARGE SCALE GENOMIC DNA]</scope>
    <source>
        <strain evidence="2 3">PL-B2</strain>
    </source>
</reference>
<dbReference type="EMBL" id="JACWFH010000030">
    <property type="protein sequence ID" value="MBY0098905.1"/>
    <property type="molecule type" value="Genomic_DNA"/>
</dbReference>
<comment type="caution">
    <text evidence="2">The sequence shown here is derived from an EMBL/GenBank/DDBJ whole genome shotgun (WGS) entry which is preliminary data.</text>
</comment>
<feature type="transmembrane region" description="Helical" evidence="1">
    <location>
        <begin position="7"/>
        <end position="23"/>
    </location>
</feature>
<feature type="transmembrane region" description="Helical" evidence="1">
    <location>
        <begin position="61"/>
        <end position="81"/>
    </location>
</feature>
<organism evidence="2 3">
    <name type="scientific">Mesobacillus maritimus</name>
    <dbReference type="NCBI Taxonomy" id="1643336"/>
    <lineage>
        <taxon>Bacteria</taxon>
        <taxon>Bacillati</taxon>
        <taxon>Bacillota</taxon>
        <taxon>Bacilli</taxon>
        <taxon>Bacillales</taxon>
        <taxon>Bacillaceae</taxon>
        <taxon>Mesobacillus</taxon>
    </lineage>
</organism>